<comment type="caution">
    <text evidence="7">The sequence shown here is derived from an EMBL/GenBank/DDBJ whole genome shotgun (WGS) entry which is preliminary data.</text>
</comment>
<keyword evidence="3" id="KW-0540">Nuclease</keyword>
<gene>
    <name evidence="7" type="ORF">ECRASSUSDP1_LOCUS20945</name>
</gene>
<keyword evidence="4" id="KW-0378">Hydrolase</keyword>
<dbReference type="PANTHER" id="PTHR33317:SF1">
    <property type="entry name" value="POLYNUCLEOTIDYL TRANSFERASE, RIBONUCLEASE H-LIKE SUPERFAMILY PROTEIN"/>
    <property type="match status" value="1"/>
</dbReference>
<dbReference type="GO" id="GO:0000967">
    <property type="term" value="P:rRNA 5'-end processing"/>
    <property type="evidence" value="ECO:0007669"/>
    <property type="project" value="TreeGrafter"/>
</dbReference>
<evidence type="ECO:0000313" key="8">
    <source>
        <dbReference type="Proteomes" id="UP001295684"/>
    </source>
</evidence>
<feature type="domain" description="YqgF/RNase H-like" evidence="6">
    <location>
        <begin position="23"/>
        <end position="136"/>
    </location>
</feature>
<dbReference type="PANTHER" id="PTHR33317">
    <property type="entry name" value="POLYNUCLEOTIDYL TRANSFERASE, RIBONUCLEASE H-LIKE SUPERFAMILY PROTEIN"/>
    <property type="match status" value="1"/>
</dbReference>
<evidence type="ECO:0000256" key="5">
    <source>
        <dbReference type="SAM" id="MobiDB-lite"/>
    </source>
</evidence>
<name>A0AAD2D4E4_EUPCR</name>
<evidence type="ECO:0000256" key="4">
    <source>
        <dbReference type="ARBA" id="ARBA00022801"/>
    </source>
</evidence>
<accession>A0AAD2D4E4</accession>
<evidence type="ECO:0000256" key="3">
    <source>
        <dbReference type="ARBA" id="ARBA00022722"/>
    </source>
</evidence>
<feature type="region of interest" description="Disordered" evidence="5">
    <location>
        <begin position="206"/>
        <end position="226"/>
    </location>
</feature>
<dbReference type="InterPro" id="IPR012337">
    <property type="entry name" value="RNaseH-like_sf"/>
</dbReference>
<organism evidence="7 8">
    <name type="scientific">Euplotes crassus</name>
    <dbReference type="NCBI Taxonomy" id="5936"/>
    <lineage>
        <taxon>Eukaryota</taxon>
        <taxon>Sar</taxon>
        <taxon>Alveolata</taxon>
        <taxon>Ciliophora</taxon>
        <taxon>Intramacronucleata</taxon>
        <taxon>Spirotrichea</taxon>
        <taxon>Hypotrichia</taxon>
        <taxon>Euplotida</taxon>
        <taxon>Euplotidae</taxon>
        <taxon>Moneuplotes</taxon>
    </lineage>
</organism>
<evidence type="ECO:0000256" key="1">
    <source>
        <dbReference type="ARBA" id="ARBA00022490"/>
    </source>
</evidence>
<keyword evidence="8" id="KW-1185">Reference proteome</keyword>
<dbReference type="EMBL" id="CAMPGE010021384">
    <property type="protein sequence ID" value="CAI2379535.1"/>
    <property type="molecule type" value="Genomic_DNA"/>
</dbReference>
<evidence type="ECO:0000256" key="2">
    <source>
        <dbReference type="ARBA" id="ARBA00022517"/>
    </source>
</evidence>
<evidence type="ECO:0000259" key="6">
    <source>
        <dbReference type="SMART" id="SM00732"/>
    </source>
</evidence>
<dbReference type="Proteomes" id="UP001295684">
    <property type="component" value="Unassembled WGS sequence"/>
</dbReference>
<keyword evidence="2" id="KW-0690">Ribosome biogenesis</keyword>
<keyword evidence="1" id="KW-0963">Cytoplasm</keyword>
<evidence type="ECO:0000313" key="7">
    <source>
        <dbReference type="EMBL" id="CAI2379535.1"/>
    </source>
</evidence>
<sequence length="226" mass="26152">MSFYSHTKLIKHLYNKKRNDKAFTIMGLDFGRKYVGSAISCASLKKTYATKVYNINPQYNYVVYDFAIHSQFYKKFAADVKAKKVKALVVGYPLREGTQITPMATYVQSFCNFILSNKVFEGPVTLINDYQTSEQKALKVLLQNQKSPDKFFLESIEDSLKTKGELFGDYLQTELVNKKTIYDTHAAQEILEKFLDMYNQQVTQYEDRREKADKPTRSALVETSEQ</sequence>
<dbReference type="InterPro" id="IPR005227">
    <property type="entry name" value="YqgF"/>
</dbReference>
<dbReference type="Gene3D" id="3.30.420.140">
    <property type="entry name" value="YqgF/RNase H-like domain"/>
    <property type="match status" value="1"/>
</dbReference>
<dbReference type="SMART" id="SM00732">
    <property type="entry name" value="YqgFc"/>
    <property type="match status" value="1"/>
</dbReference>
<dbReference type="GO" id="GO:0016787">
    <property type="term" value="F:hydrolase activity"/>
    <property type="evidence" value="ECO:0007669"/>
    <property type="project" value="UniProtKB-KW"/>
</dbReference>
<dbReference type="SUPFAM" id="SSF53098">
    <property type="entry name" value="Ribonuclease H-like"/>
    <property type="match status" value="1"/>
</dbReference>
<dbReference type="Pfam" id="PF03652">
    <property type="entry name" value="RuvX"/>
    <property type="match status" value="1"/>
</dbReference>
<reference evidence="7" key="1">
    <citation type="submission" date="2023-07" db="EMBL/GenBank/DDBJ databases">
        <authorList>
            <consortium name="AG Swart"/>
            <person name="Singh M."/>
            <person name="Singh A."/>
            <person name="Seah K."/>
            <person name="Emmerich C."/>
        </authorList>
    </citation>
    <scope>NUCLEOTIDE SEQUENCE</scope>
    <source>
        <strain evidence="7">DP1</strain>
    </source>
</reference>
<dbReference type="InterPro" id="IPR037027">
    <property type="entry name" value="YqgF/RNaseH-like_dom_sf"/>
</dbReference>
<protein>
    <recommendedName>
        <fullName evidence="6">YqgF/RNase H-like domain-containing protein</fullName>
    </recommendedName>
</protein>
<feature type="compositionally biased region" description="Basic and acidic residues" evidence="5">
    <location>
        <begin position="206"/>
        <end position="216"/>
    </location>
</feature>
<dbReference type="InterPro" id="IPR006641">
    <property type="entry name" value="YqgF/RNaseH-like_dom"/>
</dbReference>
<proteinExistence type="predicted"/>
<dbReference type="AlphaFoldDB" id="A0AAD2D4E4"/>
<dbReference type="GO" id="GO:0004518">
    <property type="term" value="F:nuclease activity"/>
    <property type="evidence" value="ECO:0007669"/>
    <property type="project" value="UniProtKB-KW"/>
</dbReference>